<accession>A0ACC7P5U8</accession>
<gene>
    <name evidence="1" type="ORF">ACI1P1_25740</name>
</gene>
<name>A0ACC7P5U8_9BACL</name>
<reference evidence="1" key="1">
    <citation type="submission" date="2024-12" db="EMBL/GenBank/DDBJ databases">
        <authorList>
            <person name="Wu N."/>
        </authorList>
    </citation>
    <scope>NUCLEOTIDE SEQUENCE</scope>
    <source>
        <strain evidence="1">P15</strain>
    </source>
</reference>
<comment type="caution">
    <text evidence="1">The sequence shown here is derived from an EMBL/GenBank/DDBJ whole genome shotgun (WGS) entry which is preliminary data.</text>
</comment>
<organism evidence="1 2">
    <name type="scientific">Paenibacillus mesotrionivorans</name>
    <dbReference type="NCBI Taxonomy" id="3160968"/>
    <lineage>
        <taxon>Bacteria</taxon>
        <taxon>Bacillati</taxon>
        <taxon>Bacillota</taxon>
        <taxon>Bacilli</taxon>
        <taxon>Bacillales</taxon>
        <taxon>Paenibacillaceae</taxon>
        <taxon>Paenibacillus</taxon>
    </lineage>
</organism>
<dbReference type="EMBL" id="JBJURJ010000021">
    <property type="protein sequence ID" value="MFM9331706.1"/>
    <property type="molecule type" value="Genomic_DNA"/>
</dbReference>
<protein>
    <submittedName>
        <fullName evidence="1">Patatin family protein</fullName>
    </submittedName>
</protein>
<evidence type="ECO:0000313" key="2">
    <source>
        <dbReference type="Proteomes" id="UP001631969"/>
    </source>
</evidence>
<evidence type="ECO:0000313" key="1">
    <source>
        <dbReference type="EMBL" id="MFM9331706.1"/>
    </source>
</evidence>
<proteinExistence type="predicted"/>
<dbReference type="Proteomes" id="UP001631969">
    <property type="component" value="Unassembled WGS sequence"/>
</dbReference>
<sequence length="290" mass="32160">MERVGLVLEGGGMRGVYTGGALECFLEHGIRVPYVIGVSAGACNAASYISGQKGRNKTVTIDYVSHPRYVGVRNLFREKSIFGWSLIFDELPNKLVPFDYDSFYRDPGSLWVGMTDAVSGQAFYMEKRETEQAGNILDIIRASSSLPFVSPPVLAGDRVLFDGGISDPIPVGKSMADGNDLHIIISTKPAGYRKTPFKHGWLARRMYGKYPGLVDALENRYQVYNQSMELAEELERQGKAVLIRPSAHIEVGRMTKDPVKLTELYELGYRDAEARLARVKTWTETPAALA</sequence>
<keyword evidence="2" id="KW-1185">Reference proteome</keyword>